<evidence type="ECO:0000256" key="2">
    <source>
        <dbReference type="ARBA" id="ARBA00022741"/>
    </source>
</evidence>
<proteinExistence type="predicted"/>
<dbReference type="InterPro" id="IPR007858">
    <property type="entry name" value="Dpy-30_motif"/>
</dbReference>
<name>A0A9D3N2R7_ANGAN</name>
<dbReference type="CDD" id="cd01428">
    <property type="entry name" value="ADK"/>
    <property type="match status" value="1"/>
</dbReference>
<dbReference type="Gene3D" id="3.40.50.720">
    <property type="entry name" value="NAD(P)-binding Rossmann-like Domain"/>
    <property type="match status" value="1"/>
</dbReference>
<sequence>MADEDEASSHQTKRVFINRIDSYSSKCIAKFLSTCTVGASLEEARDAEMEEEEDSLSKEQKSKVEKGTFEIVGTVSSKDEKKNFSFATEEYYSMNREELLLRLMKCDIIIYNITENTDQIDEASWAISALHADLDNFNDPKMFILISTVMTWGMSKPIDPDQPEIPFTEEDYRRRRPHPNFKDHISVEKLVVKMGKTNKYKFSTYVVASGLQYGMGENIFHFFFKTSWMGEVSEIPVFGAGSNIIPTIHVNDLASVIQNIVDFKPNTHYLVAVDDSKNTLEDIVKVISQVLGPGKIQNVTKEDAFLTKDLTQRDIDSLFVNLRMEAIVLKESLNVHWVCESGIVENINHVVEEYRQTRGLLPIRICILGPPAAGKSTVAEKICKHYKLHHIKVKDAIAECIAHLETLNQLEDEENENDEMAGGSLEFLEGLKENMDQNGGRLDDQFLIRIMRDKLNSTPCRNQGFVLDGFPKTYDQAKELFSADEDEPEDTRSRGPPFNRKIIPEYILSLNATDEFLKTRVLNLPEIAVEGTHYTQDQFPRKLASFRESNVEDETVLNYFDELEIHLEHIDITSSDDLEYLVVMEKIINILGAARNYGLTLEELEEEERRIAEERLKQLAAKKAEIERKEEEEAASRTARWEEWSKRTEEVQKVEQELLEAQTAPLRSYLMNNVMPTLTQGLIECCKAKPDDPVDFLAEYLFKNNPQV</sequence>
<gene>
    <name evidence="5" type="ORF">ANANG_G00023060</name>
</gene>
<keyword evidence="4" id="KW-0175">Coiled coil</keyword>
<evidence type="ECO:0008006" key="7">
    <source>
        <dbReference type="Google" id="ProtNLM"/>
    </source>
</evidence>
<dbReference type="InterPro" id="IPR027417">
    <property type="entry name" value="P-loop_NTPase"/>
</dbReference>
<dbReference type="CDD" id="cd22967">
    <property type="entry name" value="DD_AK7"/>
    <property type="match status" value="1"/>
</dbReference>
<feature type="coiled-coil region" evidence="4">
    <location>
        <begin position="594"/>
        <end position="636"/>
    </location>
</feature>
<dbReference type="PRINTS" id="PR00094">
    <property type="entry name" value="ADENYLTKNASE"/>
</dbReference>
<keyword evidence="6" id="KW-1185">Reference proteome</keyword>
<evidence type="ECO:0000256" key="4">
    <source>
        <dbReference type="SAM" id="Coils"/>
    </source>
</evidence>
<dbReference type="InterPro" id="IPR000850">
    <property type="entry name" value="Adenylat/UMP-CMP_kin"/>
</dbReference>
<dbReference type="AlphaFoldDB" id="A0A9D3N2R7"/>
<dbReference type="GO" id="GO:0019205">
    <property type="term" value="F:nucleobase-containing compound kinase activity"/>
    <property type="evidence" value="ECO:0007669"/>
    <property type="project" value="InterPro"/>
</dbReference>
<comment type="caution">
    <text evidence="5">The sequence shown here is derived from an EMBL/GenBank/DDBJ whole genome shotgun (WGS) entry which is preliminary data.</text>
</comment>
<dbReference type="EMBL" id="JAFIRN010000001">
    <property type="protein sequence ID" value="KAG5857785.1"/>
    <property type="molecule type" value="Genomic_DNA"/>
</dbReference>
<keyword evidence="2" id="KW-0547">Nucleotide-binding</keyword>
<keyword evidence="1" id="KW-0808">Transferase</keyword>
<keyword evidence="3" id="KW-0418">Kinase</keyword>
<dbReference type="Gene3D" id="1.20.890.10">
    <property type="entry name" value="cAMP-dependent protein kinase regulatory subunit, dimerization-anchoring domain"/>
    <property type="match status" value="1"/>
</dbReference>
<dbReference type="GO" id="GO:0006139">
    <property type="term" value="P:nucleobase-containing compound metabolic process"/>
    <property type="evidence" value="ECO:0007669"/>
    <property type="project" value="InterPro"/>
</dbReference>
<organism evidence="5 6">
    <name type="scientific">Anguilla anguilla</name>
    <name type="common">European freshwater eel</name>
    <name type="synonym">Muraena anguilla</name>
    <dbReference type="NCBI Taxonomy" id="7936"/>
    <lineage>
        <taxon>Eukaryota</taxon>
        <taxon>Metazoa</taxon>
        <taxon>Chordata</taxon>
        <taxon>Craniata</taxon>
        <taxon>Vertebrata</taxon>
        <taxon>Euteleostomi</taxon>
        <taxon>Actinopterygii</taxon>
        <taxon>Neopterygii</taxon>
        <taxon>Teleostei</taxon>
        <taxon>Anguilliformes</taxon>
        <taxon>Anguillidae</taxon>
        <taxon>Anguilla</taxon>
    </lineage>
</organism>
<evidence type="ECO:0000256" key="1">
    <source>
        <dbReference type="ARBA" id="ARBA00022679"/>
    </source>
</evidence>
<protein>
    <recommendedName>
        <fullName evidence="7">Nucleoside-diphosphate kinase</fullName>
    </recommendedName>
</protein>
<dbReference type="SUPFAM" id="SSF51735">
    <property type="entry name" value="NAD(P)-binding Rossmann-fold domains"/>
    <property type="match status" value="1"/>
</dbReference>
<evidence type="ECO:0000313" key="6">
    <source>
        <dbReference type="Proteomes" id="UP001044222"/>
    </source>
</evidence>
<dbReference type="Pfam" id="PF05186">
    <property type="entry name" value="Dpy-30"/>
    <property type="match status" value="1"/>
</dbReference>
<dbReference type="Proteomes" id="UP001044222">
    <property type="component" value="Unassembled WGS sequence"/>
</dbReference>
<dbReference type="GO" id="GO:0005524">
    <property type="term" value="F:ATP binding"/>
    <property type="evidence" value="ECO:0007669"/>
    <property type="project" value="InterPro"/>
</dbReference>
<reference evidence="5" key="1">
    <citation type="submission" date="2021-01" db="EMBL/GenBank/DDBJ databases">
        <title>A chromosome-scale assembly of European eel, Anguilla anguilla.</title>
        <authorList>
            <person name="Henkel C."/>
            <person name="Jong-Raadsen S.A."/>
            <person name="Dufour S."/>
            <person name="Weltzien F.-A."/>
            <person name="Palstra A.P."/>
            <person name="Pelster B."/>
            <person name="Spaink H.P."/>
            <person name="Van Den Thillart G.E."/>
            <person name="Jansen H."/>
            <person name="Zahm M."/>
            <person name="Klopp C."/>
            <person name="Cedric C."/>
            <person name="Louis A."/>
            <person name="Berthelot C."/>
            <person name="Parey E."/>
            <person name="Roest Crollius H."/>
            <person name="Montfort J."/>
            <person name="Robinson-Rechavi M."/>
            <person name="Bucao C."/>
            <person name="Bouchez O."/>
            <person name="Gislard M."/>
            <person name="Lluch J."/>
            <person name="Milhes M."/>
            <person name="Lampietro C."/>
            <person name="Lopez Roques C."/>
            <person name="Donnadieu C."/>
            <person name="Braasch I."/>
            <person name="Desvignes T."/>
            <person name="Postlethwait J."/>
            <person name="Bobe J."/>
            <person name="Guiguen Y."/>
            <person name="Dirks R."/>
        </authorList>
    </citation>
    <scope>NUCLEOTIDE SEQUENCE</scope>
    <source>
        <strain evidence="5">Tag_6206</strain>
        <tissue evidence="5">Liver</tissue>
    </source>
</reference>
<dbReference type="Gene3D" id="3.40.50.300">
    <property type="entry name" value="P-loop containing nucleotide triphosphate hydrolases"/>
    <property type="match status" value="1"/>
</dbReference>
<dbReference type="InterPro" id="IPR047499">
    <property type="entry name" value="DD_AK7"/>
</dbReference>
<dbReference type="PANTHER" id="PTHR23359">
    <property type="entry name" value="NUCLEOTIDE KINASE"/>
    <property type="match status" value="1"/>
</dbReference>
<accession>A0A9D3N2R7</accession>
<dbReference type="InterPro" id="IPR036291">
    <property type="entry name" value="NAD(P)-bd_dom_sf"/>
</dbReference>
<evidence type="ECO:0000313" key="5">
    <source>
        <dbReference type="EMBL" id="KAG5857785.1"/>
    </source>
</evidence>
<evidence type="ECO:0000256" key="3">
    <source>
        <dbReference type="ARBA" id="ARBA00022777"/>
    </source>
</evidence>
<dbReference type="SUPFAM" id="SSF52540">
    <property type="entry name" value="P-loop containing nucleoside triphosphate hydrolases"/>
    <property type="match status" value="1"/>
</dbReference>
<dbReference type="Pfam" id="PF00406">
    <property type="entry name" value="ADK"/>
    <property type="match status" value="1"/>
</dbReference>